<proteinExistence type="predicted"/>
<sequence length="97" mass="10241">MTSTARAATGQAHASTPSPSRTVEAIGSLRTRLAALARSHGRDAAVCLAFVALAGWVTHGLWPDPNNRVLALNPEDQTLYEWFLAADTKFAFGTGGC</sequence>
<name>A0A6V8K5M1_9ACTN</name>
<reference evidence="2 3" key="1">
    <citation type="submission" date="2020-03" db="EMBL/GenBank/DDBJ databases">
        <title>Whole genome shotgun sequence of Phytohabitans houttuyneae NBRC 108639.</title>
        <authorList>
            <person name="Komaki H."/>
            <person name="Tamura T."/>
        </authorList>
    </citation>
    <scope>NUCLEOTIDE SEQUENCE [LARGE SCALE GENOMIC DNA]</scope>
    <source>
        <strain evidence="2 3">NBRC 108639</strain>
    </source>
</reference>
<organism evidence="2 3">
    <name type="scientific">Phytohabitans houttuyneae</name>
    <dbReference type="NCBI Taxonomy" id="1076126"/>
    <lineage>
        <taxon>Bacteria</taxon>
        <taxon>Bacillati</taxon>
        <taxon>Actinomycetota</taxon>
        <taxon>Actinomycetes</taxon>
        <taxon>Micromonosporales</taxon>
        <taxon>Micromonosporaceae</taxon>
    </lineage>
</organism>
<keyword evidence="3" id="KW-1185">Reference proteome</keyword>
<evidence type="ECO:0000313" key="2">
    <source>
        <dbReference type="EMBL" id="GFJ78790.1"/>
    </source>
</evidence>
<comment type="caution">
    <text evidence="2">The sequence shown here is derived from an EMBL/GenBank/DDBJ whole genome shotgun (WGS) entry which is preliminary data.</text>
</comment>
<feature type="region of interest" description="Disordered" evidence="1">
    <location>
        <begin position="1"/>
        <end position="21"/>
    </location>
</feature>
<reference evidence="2 3" key="2">
    <citation type="submission" date="2020-03" db="EMBL/GenBank/DDBJ databases">
        <authorList>
            <person name="Ichikawa N."/>
            <person name="Kimura A."/>
            <person name="Kitahashi Y."/>
            <person name="Uohara A."/>
        </authorList>
    </citation>
    <scope>NUCLEOTIDE SEQUENCE [LARGE SCALE GENOMIC DNA]</scope>
    <source>
        <strain evidence="2 3">NBRC 108639</strain>
    </source>
</reference>
<accession>A0A6V8K5M1</accession>
<evidence type="ECO:0000313" key="3">
    <source>
        <dbReference type="Proteomes" id="UP000482800"/>
    </source>
</evidence>
<gene>
    <name evidence="2" type="ORF">Phou_029700</name>
</gene>
<dbReference type="EMBL" id="BLPF01000001">
    <property type="protein sequence ID" value="GFJ78790.1"/>
    <property type="molecule type" value="Genomic_DNA"/>
</dbReference>
<dbReference type="Proteomes" id="UP000482800">
    <property type="component" value="Unassembled WGS sequence"/>
</dbReference>
<dbReference type="RefSeq" id="WP_246273544.1">
    <property type="nucleotide sequence ID" value="NZ_BLPF01000001.1"/>
</dbReference>
<dbReference type="AlphaFoldDB" id="A0A6V8K5M1"/>
<evidence type="ECO:0000256" key="1">
    <source>
        <dbReference type="SAM" id="MobiDB-lite"/>
    </source>
</evidence>
<protein>
    <submittedName>
        <fullName evidence="2">Uncharacterized protein</fullName>
    </submittedName>
</protein>